<evidence type="ECO:0000256" key="4">
    <source>
        <dbReference type="RuleBase" id="RU004478"/>
    </source>
</evidence>
<dbReference type="PANTHER" id="PTHR21237:SF23">
    <property type="entry name" value="GRPE PROTEIN HOMOLOG, MITOCHONDRIAL"/>
    <property type="match status" value="1"/>
</dbReference>
<feature type="region of interest" description="Disordered" evidence="5">
    <location>
        <begin position="1"/>
        <end position="39"/>
    </location>
</feature>
<sequence length="183" mass="20042">MSDQDARPSDSAATSPQREQNAPPTAEDEDTGVGQESDLQARIAELEDLRLRALADLDNFRKRVDRTMARVVAEERAQGASEWLPVLDNLDRALSHADPDTDDPLIQGIRAVRDQAVAVLARLGFPRQDRVGVPFDPVHHEAVSTVNDPGNPEGTVVEIVRPGYGDDHRQLRPASVVVATRDD</sequence>
<evidence type="ECO:0000313" key="7">
    <source>
        <dbReference type="Proteomes" id="UP000805614"/>
    </source>
</evidence>
<evidence type="ECO:0000256" key="1">
    <source>
        <dbReference type="ARBA" id="ARBA00009054"/>
    </source>
</evidence>
<protein>
    <recommendedName>
        <fullName evidence="3">Protein GrpE</fullName>
    </recommendedName>
    <alternativeName>
        <fullName evidence="3">HSP-70 cofactor</fullName>
    </alternativeName>
</protein>
<comment type="caution">
    <text evidence="6">The sequence shown here is derived from an EMBL/GenBank/DDBJ whole genome shotgun (WGS) entry which is preliminary data.</text>
</comment>
<keyword evidence="3" id="KW-0963">Cytoplasm</keyword>
<name>A0ABR7LNX1_9ACTN</name>
<dbReference type="Pfam" id="PF01025">
    <property type="entry name" value="GrpE"/>
    <property type="match status" value="1"/>
</dbReference>
<gene>
    <name evidence="3" type="primary">grpE</name>
    <name evidence="6" type="ORF">HKK74_13180</name>
</gene>
<evidence type="ECO:0000256" key="2">
    <source>
        <dbReference type="ARBA" id="ARBA00023186"/>
    </source>
</evidence>
<dbReference type="Proteomes" id="UP000805614">
    <property type="component" value="Unassembled WGS sequence"/>
</dbReference>
<dbReference type="CDD" id="cd00446">
    <property type="entry name" value="GrpE"/>
    <property type="match status" value="1"/>
</dbReference>
<feature type="compositionally biased region" description="Polar residues" evidence="5">
    <location>
        <begin position="11"/>
        <end position="23"/>
    </location>
</feature>
<dbReference type="RefSeq" id="WP_187243462.1">
    <property type="nucleotide sequence ID" value="NZ_BAAAOK010000009.1"/>
</dbReference>
<accession>A0ABR7LNX1</accession>
<comment type="function">
    <text evidence="3">Participates actively in the response to hyperosmotic and heat shock by preventing the aggregation of stress-denatured proteins, in association with DnaK and GrpE. It is the nucleotide exchange factor for DnaK and may function as a thermosensor. Unfolded proteins bind initially to DnaJ; upon interaction with the DnaJ-bound protein, DnaK hydrolyzes its bound ATP, resulting in the formation of a stable complex. GrpE releases ADP from DnaK; ATP binding to DnaK triggers the release of the substrate protein, thus completing the reaction cycle. Several rounds of ATP-dependent interactions between DnaJ, DnaK and GrpE are required for fully efficient folding.</text>
</comment>
<dbReference type="InterPro" id="IPR013805">
    <property type="entry name" value="GrpE_CC"/>
</dbReference>
<dbReference type="InterPro" id="IPR009012">
    <property type="entry name" value="GrpE_head"/>
</dbReference>
<comment type="subunit">
    <text evidence="3">Homodimer.</text>
</comment>
<dbReference type="PRINTS" id="PR00773">
    <property type="entry name" value="GRPEPROTEIN"/>
</dbReference>
<dbReference type="SUPFAM" id="SSF51064">
    <property type="entry name" value="Head domain of nucleotide exchange factor GrpE"/>
    <property type="match status" value="1"/>
</dbReference>
<dbReference type="EMBL" id="JABVEC010000008">
    <property type="protein sequence ID" value="MBC6466451.1"/>
    <property type="molecule type" value="Genomic_DNA"/>
</dbReference>
<keyword evidence="7" id="KW-1185">Reference proteome</keyword>
<dbReference type="Gene3D" id="3.90.20.20">
    <property type="match status" value="1"/>
</dbReference>
<comment type="subcellular location">
    <subcellularLocation>
        <location evidence="3">Cytoplasm</location>
    </subcellularLocation>
</comment>
<dbReference type="Gene3D" id="2.30.22.10">
    <property type="entry name" value="Head domain of nucleotide exchange factor GrpE"/>
    <property type="match status" value="1"/>
</dbReference>
<evidence type="ECO:0000313" key="6">
    <source>
        <dbReference type="EMBL" id="MBC6466451.1"/>
    </source>
</evidence>
<dbReference type="InterPro" id="IPR000740">
    <property type="entry name" value="GrpE"/>
</dbReference>
<dbReference type="SUPFAM" id="SSF58014">
    <property type="entry name" value="Coiled-coil domain of nucleotide exchange factor GrpE"/>
    <property type="match status" value="1"/>
</dbReference>
<evidence type="ECO:0000256" key="3">
    <source>
        <dbReference type="HAMAP-Rule" id="MF_01151"/>
    </source>
</evidence>
<dbReference type="PANTHER" id="PTHR21237">
    <property type="entry name" value="GRPE PROTEIN"/>
    <property type="match status" value="1"/>
</dbReference>
<proteinExistence type="inferred from homology"/>
<keyword evidence="3" id="KW-0346">Stress response</keyword>
<reference evidence="6 7" key="1">
    <citation type="submission" date="2020-06" db="EMBL/GenBank/DDBJ databases">
        <title>Actinomadura xiongansis sp. nov., isolated from soil of Baiyangdian.</title>
        <authorList>
            <person name="Zhang X."/>
        </authorList>
    </citation>
    <scope>NUCLEOTIDE SEQUENCE [LARGE SCALE GENOMIC DNA]</scope>
    <source>
        <strain evidence="6 7">HBUM206468</strain>
    </source>
</reference>
<evidence type="ECO:0000256" key="5">
    <source>
        <dbReference type="SAM" id="MobiDB-lite"/>
    </source>
</evidence>
<keyword evidence="2 3" id="KW-0143">Chaperone</keyword>
<dbReference type="HAMAP" id="MF_01151">
    <property type="entry name" value="GrpE"/>
    <property type="match status" value="1"/>
</dbReference>
<organism evidence="6 7">
    <name type="scientific">Actinomadura alba</name>
    <dbReference type="NCBI Taxonomy" id="406431"/>
    <lineage>
        <taxon>Bacteria</taxon>
        <taxon>Bacillati</taxon>
        <taxon>Actinomycetota</taxon>
        <taxon>Actinomycetes</taxon>
        <taxon>Streptosporangiales</taxon>
        <taxon>Thermomonosporaceae</taxon>
        <taxon>Actinomadura</taxon>
    </lineage>
</organism>
<comment type="similarity">
    <text evidence="1 3 4">Belongs to the GrpE family.</text>
</comment>